<dbReference type="InterPro" id="IPR015886">
    <property type="entry name" value="H2TH_FPG"/>
</dbReference>
<evidence type="ECO:0000256" key="2">
    <source>
        <dbReference type="ARBA" id="ARBA00012720"/>
    </source>
</evidence>
<dbReference type="Pfam" id="PF01149">
    <property type="entry name" value="Fapy_DNA_glyco"/>
    <property type="match status" value="1"/>
</dbReference>
<protein>
    <recommendedName>
        <fullName evidence="2">DNA-(apurinic or apyrimidinic site) lyase</fullName>
        <ecNumber evidence="2">4.2.99.18</ecNumber>
    </recommendedName>
</protein>
<evidence type="ECO:0000313" key="16">
    <source>
        <dbReference type="EMBL" id="TQM90577.1"/>
    </source>
</evidence>
<proteinExistence type="inferred from homology"/>
<dbReference type="SUPFAM" id="SSF46946">
    <property type="entry name" value="S13-like H2TH domain"/>
    <property type="match status" value="1"/>
</dbReference>
<dbReference type="Proteomes" id="UP000319804">
    <property type="component" value="Unassembled WGS sequence"/>
</dbReference>
<dbReference type="EMBL" id="VFPS01000007">
    <property type="protein sequence ID" value="TQM90577.1"/>
    <property type="molecule type" value="Genomic_DNA"/>
</dbReference>
<dbReference type="GO" id="GO:0000703">
    <property type="term" value="F:oxidized pyrimidine nucleobase lesion DNA N-glycosylase activity"/>
    <property type="evidence" value="ECO:0007669"/>
    <property type="project" value="TreeGrafter"/>
</dbReference>
<keyword evidence="10" id="KW-0456">Lyase</keyword>
<evidence type="ECO:0000256" key="10">
    <source>
        <dbReference type="ARBA" id="ARBA00023239"/>
    </source>
</evidence>
<dbReference type="Pfam" id="PF06831">
    <property type="entry name" value="H2TH"/>
    <property type="match status" value="1"/>
</dbReference>
<dbReference type="RefSeq" id="WP_141380085.1">
    <property type="nucleotide sequence ID" value="NZ_BJNA01000014.1"/>
</dbReference>
<evidence type="ECO:0000313" key="17">
    <source>
        <dbReference type="Proteomes" id="UP000319804"/>
    </source>
</evidence>
<dbReference type="Gene3D" id="1.10.8.50">
    <property type="match status" value="1"/>
</dbReference>
<evidence type="ECO:0000256" key="6">
    <source>
        <dbReference type="ARBA" id="ARBA00022801"/>
    </source>
</evidence>
<keyword evidence="5 13" id="KW-0863">Zinc-finger</keyword>
<evidence type="ECO:0000256" key="5">
    <source>
        <dbReference type="ARBA" id="ARBA00022771"/>
    </source>
</evidence>
<keyword evidence="3" id="KW-0479">Metal-binding</keyword>
<dbReference type="InterPro" id="IPR010979">
    <property type="entry name" value="Ribosomal_uS13-like_H2TH"/>
</dbReference>
<reference evidence="16 17" key="1">
    <citation type="submission" date="2019-06" db="EMBL/GenBank/DDBJ databases">
        <title>Sequencing the genomes of 1000 actinobacteria strains.</title>
        <authorList>
            <person name="Klenk H.-P."/>
        </authorList>
    </citation>
    <scope>NUCLEOTIDE SEQUENCE [LARGE SCALE GENOMIC DNA]</scope>
    <source>
        <strain evidence="16 17">DSM 20427</strain>
    </source>
</reference>
<keyword evidence="6" id="KW-0378">Hydrolase</keyword>
<evidence type="ECO:0000256" key="9">
    <source>
        <dbReference type="ARBA" id="ARBA00023204"/>
    </source>
</evidence>
<keyword evidence="12" id="KW-0326">Glycosidase</keyword>
<gene>
    <name evidence="16" type="ORF">FHX68_2897</name>
</gene>
<keyword evidence="11" id="KW-0511">Multifunctional enzyme</keyword>
<dbReference type="GO" id="GO:0008270">
    <property type="term" value="F:zinc ion binding"/>
    <property type="evidence" value="ECO:0007669"/>
    <property type="project" value="UniProtKB-KW"/>
</dbReference>
<evidence type="ECO:0000256" key="7">
    <source>
        <dbReference type="ARBA" id="ARBA00022833"/>
    </source>
</evidence>
<dbReference type="GO" id="GO:0140078">
    <property type="term" value="F:class I DNA-(apurinic or apyrimidinic site) endonuclease activity"/>
    <property type="evidence" value="ECO:0007669"/>
    <property type="project" value="UniProtKB-EC"/>
</dbReference>
<keyword evidence="8" id="KW-0238">DNA-binding</keyword>
<dbReference type="CDD" id="cd08971">
    <property type="entry name" value="AcNei2_N"/>
    <property type="match status" value="1"/>
</dbReference>
<organism evidence="16 17">
    <name type="scientific">Microbacterium lacticum</name>
    <dbReference type="NCBI Taxonomy" id="33885"/>
    <lineage>
        <taxon>Bacteria</taxon>
        <taxon>Bacillati</taxon>
        <taxon>Actinomycetota</taxon>
        <taxon>Actinomycetes</taxon>
        <taxon>Micrococcales</taxon>
        <taxon>Microbacteriaceae</taxon>
        <taxon>Microbacterium</taxon>
    </lineage>
</organism>
<dbReference type="AlphaFoldDB" id="A0A4Y3UL64"/>
<dbReference type="EC" id="4.2.99.18" evidence="2"/>
<dbReference type="InterPro" id="IPR012319">
    <property type="entry name" value="FPG_cat"/>
</dbReference>
<dbReference type="InterPro" id="IPR044090">
    <property type="entry name" value="Nei2_N"/>
</dbReference>
<keyword evidence="16" id="KW-0540">Nuclease</keyword>
<keyword evidence="16" id="KW-0255">Endonuclease</keyword>
<evidence type="ECO:0000256" key="3">
    <source>
        <dbReference type="ARBA" id="ARBA00022723"/>
    </source>
</evidence>
<evidence type="ECO:0000259" key="15">
    <source>
        <dbReference type="PROSITE" id="PS51068"/>
    </source>
</evidence>
<dbReference type="PROSITE" id="PS51066">
    <property type="entry name" value="ZF_FPG_2"/>
    <property type="match status" value="1"/>
</dbReference>
<dbReference type="InterPro" id="IPR000214">
    <property type="entry name" value="Znf_DNA_glyclase/AP_lyase"/>
</dbReference>
<evidence type="ECO:0000256" key="8">
    <source>
        <dbReference type="ARBA" id="ARBA00023125"/>
    </source>
</evidence>
<name>A0A4Y3UL64_9MICO</name>
<dbReference type="SMART" id="SM01232">
    <property type="entry name" value="H2TH"/>
    <property type="match status" value="1"/>
</dbReference>
<comment type="caution">
    <text evidence="16">The sequence shown here is derived from an EMBL/GenBank/DDBJ whole genome shotgun (WGS) entry which is preliminary data.</text>
</comment>
<feature type="domain" description="Formamidopyrimidine-DNA glycosylase catalytic" evidence="15">
    <location>
        <begin position="2"/>
        <end position="113"/>
    </location>
</feature>
<keyword evidence="9" id="KW-0234">DNA repair</keyword>
<sequence>MPEGDTVFRTARRLHEALAGHEVTRFDLRVPAHANADLTGETVHGVVPRGKHLLMRIGEYTLHSHLKMEGRWLVFRPGERWRSPAFQARAIVGTVRATAVGFEIAMVDLVRTADEAELVGHLGPDLLGPDWDPVEAGRRVASDPRPVHVAILDQRNLAGLGNEYANELLFVRGILPMRPANELDASAAAGLVDTAARMIRANRDRSGRTFTGDTRPGQQTWVYRRERKPCRRCGTPIRRTEFGATDTSERIVFWCPVCQT</sequence>
<dbReference type="PROSITE" id="PS51068">
    <property type="entry name" value="FPG_CAT"/>
    <property type="match status" value="1"/>
</dbReference>
<dbReference type="GO" id="GO:0003684">
    <property type="term" value="F:damaged DNA binding"/>
    <property type="evidence" value="ECO:0007669"/>
    <property type="project" value="InterPro"/>
</dbReference>
<accession>A0A4Y3UL64</accession>
<dbReference type="SUPFAM" id="SSF81624">
    <property type="entry name" value="N-terminal domain of MutM-like DNA repair proteins"/>
    <property type="match status" value="1"/>
</dbReference>
<feature type="domain" description="FPG-type" evidence="14">
    <location>
        <begin position="221"/>
        <end position="260"/>
    </location>
</feature>
<dbReference type="SMART" id="SM00898">
    <property type="entry name" value="Fapy_DNA_glyco"/>
    <property type="match status" value="1"/>
</dbReference>
<dbReference type="InterPro" id="IPR035937">
    <property type="entry name" value="FPG_N"/>
</dbReference>
<evidence type="ECO:0000256" key="13">
    <source>
        <dbReference type="PROSITE-ProRule" id="PRU00391"/>
    </source>
</evidence>
<keyword evidence="17" id="KW-1185">Reference proteome</keyword>
<comment type="similarity">
    <text evidence="1">Belongs to the FPG family.</text>
</comment>
<evidence type="ECO:0000259" key="14">
    <source>
        <dbReference type="PROSITE" id="PS51066"/>
    </source>
</evidence>
<evidence type="ECO:0000256" key="4">
    <source>
        <dbReference type="ARBA" id="ARBA00022763"/>
    </source>
</evidence>
<evidence type="ECO:0000256" key="1">
    <source>
        <dbReference type="ARBA" id="ARBA00009409"/>
    </source>
</evidence>
<dbReference type="PANTHER" id="PTHR42697">
    <property type="entry name" value="ENDONUCLEASE 8"/>
    <property type="match status" value="1"/>
</dbReference>
<dbReference type="PANTHER" id="PTHR42697:SF1">
    <property type="entry name" value="ENDONUCLEASE 8"/>
    <property type="match status" value="1"/>
</dbReference>
<dbReference type="GO" id="GO:0006284">
    <property type="term" value="P:base-excision repair"/>
    <property type="evidence" value="ECO:0007669"/>
    <property type="project" value="InterPro"/>
</dbReference>
<dbReference type="OrthoDB" id="9800855at2"/>
<evidence type="ECO:0000256" key="11">
    <source>
        <dbReference type="ARBA" id="ARBA00023268"/>
    </source>
</evidence>
<evidence type="ECO:0000256" key="12">
    <source>
        <dbReference type="ARBA" id="ARBA00023295"/>
    </source>
</evidence>
<dbReference type="Gene3D" id="3.20.190.10">
    <property type="entry name" value="MutM-like, N-terminal"/>
    <property type="match status" value="1"/>
</dbReference>
<keyword evidence="4" id="KW-0227">DNA damage</keyword>
<dbReference type="SUPFAM" id="SSF57716">
    <property type="entry name" value="Glucocorticoid receptor-like (DNA-binding domain)"/>
    <property type="match status" value="1"/>
</dbReference>
<keyword evidence="7" id="KW-0862">Zinc</keyword>